<sequence>MEAPVSRSRLEINFMRLLDETQQMANGSKPKDWTFEKYIEWLQKKIPEMEKSPNAPNEETLKHYRRQVDFLRSVLETEKCPEALESVAASQLIPHGTATTSQHTLTQQIHQRTKTTTTNRLRQDLLNLGQGRGGLWTKRRRRHMTARDIYLHLSLIYEQLSHRHSIALTGPTSLSQVGVVSSNHKFYVTAIAHGRSPSPCVWLSALLIEVIFAT</sequence>
<evidence type="ECO:0000256" key="10">
    <source>
        <dbReference type="ARBA" id="ARBA00023136"/>
    </source>
</evidence>
<dbReference type="InterPro" id="IPR019150">
    <property type="entry name" value="Vesicle_transport_protein_Use1"/>
</dbReference>
<keyword evidence="6" id="KW-0256">Endoplasmic reticulum</keyword>
<evidence type="ECO:0000256" key="8">
    <source>
        <dbReference type="ARBA" id="ARBA00022927"/>
    </source>
</evidence>
<organism evidence="12 13">
    <name type="scientific">Scylla paramamosain</name>
    <name type="common">Mud crab</name>
    <dbReference type="NCBI Taxonomy" id="85552"/>
    <lineage>
        <taxon>Eukaryota</taxon>
        <taxon>Metazoa</taxon>
        <taxon>Ecdysozoa</taxon>
        <taxon>Arthropoda</taxon>
        <taxon>Crustacea</taxon>
        <taxon>Multicrustacea</taxon>
        <taxon>Malacostraca</taxon>
        <taxon>Eumalacostraca</taxon>
        <taxon>Eucarida</taxon>
        <taxon>Decapoda</taxon>
        <taxon>Pleocyemata</taxon>
        <taxon>Brachyura</taxon>
        <taxon>Eubrachyura</taxon>
        <taxon>Portunoidea</taxon>
        <taxon>Portunidae</taxon>
        <taxon>Portuninae</taxon>
        <taxon>Scylla</taxon>
    </lineage>
</organism>
<dbReference type="GO" id="GO:0005789">
    <property type="term" value="C:endoplasmic reticulum membrane"/>
    <property type="evidence" value="ECO:0007669"/>
    <property type="project" value="UniProtKB-SubCell"/>
</dbReference>
<name>A0AAW0UB99_SCYPA</name>
<keyword evidence="13" id="KW-1185">Reference proteome</keyword>
<dbReference type="EMBL" id="JARAKH010000016">
    <property type="protein sequence ID" value="KAK8396216.1"/>
    <property type="molecule type" value="Genomic_DNA"/>
</dbReference>
<evidence type="ECO:0000313" key="13">
    <source>
        <dbReference type="Proteomes" id="UP001487740"/>
    </source>
</evidence>
<keyword evidence="10" id="KW-0472">Membrane</keyword>
<evidence type="ECO:0000256" key="9">
    <source>
        <dbReference type="ARBA" id="ARBA00022989"/>
    </source>
</evidence>
<gene>
    <name evidence="12" type="ORF">O3P69_005346</name>
</gene>
<protein>
    <recommendedName>
        <fullName evidence="3">Vesicle transport protein USE1</fullName>
    </recommendedName>
    <alternativeName>
        <fullName evidence="11">USE1-like protein</fullName>
    </alternativeName>
</protein>
<keyword evidence="8" id="KW-0653">Protein transport</keyword>
<dbReference type="Proteomes" id="UP001487740">
    <property type="component" value="Unassembled WGS sequence"/>
</dbReference>
<evidence type="ECO:0000313" key="12">
    <source>
        <dbReference type="EMBL" id="KAK8396216.1"/>
    </source>
</evidence>
<dbReference type="AlphaFoldDB" id="A0AAW0UB99"/>
<dbReference type="GO" id="GO:0016192">
    <property type="term" value="P:vesicle-mediated transport"/>
    <property type="evidence" value="ECO:0007669"/>
    <property type="project" value="UniProtKB-KW"/>
</dbReference>
<evidence type="ECO:0000256" key="7">
    <source>
        <dbReference type="ARBA" id="ARBA00022892"/>
    </source>
</evidence>
<keyword evidence="9" id="KW-1133">Transmembrane helix</keyword>
<dbReference type="Pfam" id="PF09753">
    <property type="entry name" value="Use1"/>
    <property type="match status" value="1"/>
</dbReference>
<evidence type="ECO:0000256" key="4">
    <source>
        <dbReference type="ARBA" id="ARBA00022448"/>
    </source>
</evidence>
<evidence type="ECO:0000256" key="2">
    <source>
        <dbReference type="ARBA" id="ARBA00007891"/>
    </source>
</evidence>
<evidence type="ECO:0000256" key="3">
    <source>
        <dbReference type="ARBA" id="ARBA00015843"/>
    </source>
</evidence>
<keyword evidence="7" id="KW-0931">ER-Golgi transport</keyword>
<evidence type="ECO:0000256" key="11">
    <source>
        <dbReference type="ARBA" id="ARBA00032711"/>
    </source>
</evidence>
<keyword evidence="5" id="KW-0812">Transmembrane</keyword>
<dbReference type="GO" id="GO:0015031">
    <property type="term" value="P:protein transport"/>
    <property type="evidence" value="ECO:0007669"/>
    <property type="project" value="UniProtKB-KW"/>
</dbReference>
<comment type="subcellular location">
    <subcellularLocation>
        <location evidence="1">Endoplasmic reticulum membrane</location>
        <topology evidence="1">Single-pass type IV membrane protein</topology>
    </subcellularLocation>
</comment>
<comment type="caution">
    <text evidence="12">The sequence shown here is derived from an EMBL/GenBank/DDBJ whole genome shotgun (WGS) entry which is preliminary data.</text>
</comment>
<accession>A0AAW0UB99</accession>
<proteinExistence type="inferred from homology"/>
<evidence type="ECO:0000256" key="5">
    <source>
        <dbReference type="ARBA" id="ARBA00022692"/>
    </source>
</evidence>
<comment type="similarity">
    <text evidence="2">Belongs to the USE1 family.</text>
</comment>
<reference evidence="12 13" key="1">
    <citation type="submission" date="2023-03" db="EMBL/GenBank/DDBJ databases">
        <title>High-quality genome of Scylla paramamosain provides insights in environmental adaptation.</title>
        <authorList>
            <person name="Zhang L."/>
        </authorList>
    </citation>
    <scope>NUCLEOTIDE SEQUENCE [LARGE SCALE GENOMIC DNA]</scope>
    <source>
        <strain evidence="12">LZ_2023a</strain>
        <tissue evidence="12">Muscle</tissue>
    </source>
</reference>
<evidence type="ECO:0000256" key="6">
    <source>
        <dbReference type="ARBA" id="ARBA00022824"/>
    </source>
</evidence>
<evidence type="ECO:0000256" key="1">
    <source>
        <dbReference type="ARBA" id="ARBA00004163"/>
    </source>
</evidence>
<keyword evidence="4" id="KW-0813">Transport</keyword>